<dbReference type="Gene3D" id="3.10.110.10">
    <property type="entry name" value="Ubiquitin Conjugating Enzyme"/>
    <property type="match status" value="1"/>
</dbReference>
<dbReference type="InterPro" id="IPR016135">
    <property type="entry name" value="UBQ-conjugating_enzyme/RWD"/>
</dbReference>
<evidence type="ECO:0000259" key="2">
    <source>
        <dbReference type="PROSITE" id="PS50908"/>
    </source>
</evidence>
<dbReference type="SUPFAM" id="SSF54495">
    <property type="entry name" value="UBC-like"/>
    <property type="match status" value="1"/>
</dbReference>
<reference evidence="4" key="1">
    <citation type="submission" date="2015-10" db="EMBL/GenBank/DDBJ databases">
        <authorList>
            <person name="Devillers H."/>
        </authorList>
    </citation>
    <scope>NUCLEOTIDE SEQUENCE [LARGE SCALE GENOMIC DNA]</scope>
</reference>
<dbReference type="EMBL" id="LN890566">
    <property type="protein sequence ID" value="CUS24093.1"/>
    <property type="molecule type" value="Genomic_DNA"/>
</dbReference>
<sequence>MDYKDEQSQELEVLESIYPDEFVVQSSEYPKVQFSVRLPLDLVPLESSSFTQDSINMEHHLMLNFKLPESYPETVPEITIECEQERKASVHDDSEDSEEEELEYDEHGNPVESKLANLPDQVQFEDYVEVLESQVESQANEDMLIGMQMCFALVSWIKESCERHFQERLAELERDHERKLLVREAEEQKKFRGTKVTQESYLEWRTKFREETGLNDRDATRKADAHSGRLTGRQIFEQGLDGSEDVEEE</sequence>
<dbReference type="AlphaFoldDB" id="A0A0P1KVD8"/>
<organism evidence="3 4">
    <name type="scientific">Lachancea quebecensis</name>
    <dbReference type="NCBI Taxonomy" id="1654605"/>
    <lineage>
        <taxon>Eukaryota</taxon>
        <taxon>Fungi</taxon>
        <taxon>Dikarya</taxon>
        <taxon>Ascomycota</taxon>
        <taxon>Saccharomycotina</taxon>
        <taxon>Saccharomycetes</taxon>
        <taxon>Saccharomycetales</taxon>
        <taxon>Saccharomycetaceae</taxon>
        <taxon>Lachancea</taxon>
    </lineage>
</organism>
<dbReference type="PROSITE" id="PS50908">
    <property type="entry name" value="RWD"/>
    <property type="match status" value="1"/>
</dbReference>
<dbReference type="Proteomes" id="UP000236544">
    <property type="component" value="Unassembled WGS sequence"/>
</dbReference>
<dbReference type="SMART" id="SM00591">
    <property type="entry name" value="RWD"/>
    <property type="match status" value="1"/>
</dbReference>
<feature type="region of interest" description="Disordered" evidence="1">
    <location>
        <begin position="85"/>
        <end position="113"/>
    </location>
</feature>
<name>A0A0P1KVD8_9SACH</name>
<feature type="domain" description="RWD" evidence="2">
    <location>
        <begin position="9"/>
        <end position="164"/>
    </location>
</feature>
<dbReference type="CDD" id="cd23824">
    <property type="entry name" value="RWD_ScGIR2-like"/>
    <property type="match status" value="1"/>
</dbReference>
<dbReference type="PANTHER" id="PTHR12292">
    <property type="entry name" value="RWD DOMAIN-CONTAINING PROTEIN"/>
    <property type="match status" value="1"/>
</dbReference>
<evidence type="ECO:0000313" key="4">
    <source>
        <dbReference type="Proteomes" id="UP000236544"/>
    </source>
</evidence>
<gene>
    <name evidence="3" type="ORF">LAQU0_S13e03136g</name>
</gene>
<proteinExistence type="predicted"/>
<protein>
    <submittedName>
        <fullName evidence="3">LAQU0S13e03136g1_1</fullName>
    </submittedName>
</protein>
<feature type="compositionally biased region" description="Acidic residues" evidence="1">
    <location>
        <begin position="93"/>
        <end position="104"/>
    </location>
</feature>
<accession>A0A0P1KVD8</accession>
<keyword evidence="4" id="KW-1185">Reference proteome</keyword>
<dbReference type="Pfam" id="PF05773">
    <property type="entry name" value="RWD"/>
    <property type="match status" value="1"/>
</dbReference>
<feature type="compositionally biased region" description="Basic and acidic residues" evidence="1">
    <location>
        <begin position="213"/>
        <end position="227"/>
    </location>
</feature>
<dbReference type="OrthoDB" id="277175at2759"/>
<evidence type="ECO:0000256" key="1">
    <source>
        <dbReference type="SAM" id="MobiDB-lite"/>
    </source>
</evidence>
<dbReference type="InterPro" id="IPR006575">
    <property type="entry name" value="RWD_dom"/>
</dbReference>
<dbReference type="InterPro" id="IPR040213">
    <property type="entry name" value="GIR2-like"/>
</dbReference>
<evidence type="ECO:0000313" key="3">
    <source>
        <dbReference type="EMBL" id="CUS24093.1"/>
    </source>
</evidence>
<feature type="region of interest" description="Disordered" evidence="1">
    <location>
        <begin position="213"/>
        <end position="249"/>
    </location>
</feature>